<comment type="caution">
    <text evidence="1">The sequence shown here is derived from an EMBL/GenBank/DDBJ whole genome shotgun (WGS) entry which is preliminary data.</text>
</comment>
<protein>
    <submittedName>
        <fullName evidence="1">Uncharacterized protein</fullName>
    </submittedName>
</protein>
<sequence length="487" mass="53523">MKKLLLFLSLNALFLILYTRRSLALPPDFTPTPEIIKPQSSMFCTDYQFSSYSQSTREEMLTPTPTVAGVEGTSSETETVNGKLKMNKEEAPDYSTMEENFASALDKLMPQDLKDIMSIENPPLNAQARHFVGKRDENNQYVPPDKNSKIPETSITYSSWLASLLGETKILCGVFGTCKAPKSPIIKIQQPIAKVGYSNYQSTCLPTTISQKGSSAGLAAPEGKDSFDTLLTRTIETIIEATKKIITTTEKSDKMEDRTRGQLAGGNTLRQQSNFLSSFLPSEFIKGNYTLAGDSEFETKINGKDVQIDGGNPNQVQFKNQGVVQKQRCLHLCSLYPSGFDIRSIDPLCPPNPCDNNSYPQGQGSMDDPVLNMSSCQKLPDGSCDYAVPGDHPRCDGDPICESGKCYPLMYRQAKDYTNQGCPVPYPATDCNDPAVCQKITFEKNPEGGFGSCQYSNPDVCVRTDREDIDNCAALCNWACCAFSSGD</sequence>
<accession>A0A7V3J9Z3</accession>
<dbReference type="EMBL" id="DTGG01000090">
    <property type="protein sequence ID" value="HFZ09055.1"/>
    <property type="molecule type" value="Genomic_DNA"/>
</dbReference>
<name>A0A7V3J9Z3_UNCC3</name>
<reference evidence="1" key="1">
    <citation type="journal article" date="2020" name="mSystems">
        <title>Genome- and Community-Level Interaction Insights into Carbon Utilization and Element Cycling Functions of Hydrothermarchaeota in Hydrothermal Sediment.</title>
        <authorList>
            <person name="Zhou Z."/>
            <person name="Liu Y."/>
            <person name="Xu W."/>
            <person name="Pan J."/>
            <person name="Luo Z.H."/>
            <person name="Li M."/>
        </authorList>
    </citation>
    <scope>NUCLEOTIDE SEQUENCE [LARGE SCALE GENOMIC DNA]</scope>
    <source>
        <strain evidence="1">SpSt-757</strain>
    </source>
</reference>
<evidence type="ECO:0000313" key="1">
    <source>
        <dbReference type="EMBL" id="HFZ09055.1"/>
    </source>
</evidence>
<organism evidence="1">
    <name type="scientific">candidate division CPR3 bacterium</name>
    <dbReference type="NCBI Taxonomy" id="2268181"/>
    <lineage>
        <taxon>Bacteria</taxon>
        <taxon>Bacteria division CPR3</taxon>
    </lineage>
</organism>
<dbReference type="AlphaFoldDB" id="A0A7V3J9Z3"/>
<gene>
    <name evidence="1" type="ORF">ENV41_02865</name>
</gene>
<proteinExistence type="predicted"/>